<evidence type="ECO:0000256" key="1">
    <source>
        <dbReference type="SAM" id="MobiDB-lite"/>
    </source>
</evidence>
<dbReference type="EMBL" id="JRKL02001156">
    <property type="protein sequence ID" value="KAF3965667.1"/>
    <property type="molecule type" value="Genomic_DNA"/>
</dbReference>
<keyword evidence="3" id="KW-1185">Reference proteome</keyword>
<evidence type="ECO:0000313" key="3">
    <source>
        <dbReference type="Proteomes" id="UP000737018"/>
    </source>
</evidence>
<accession>A0A8J4VQ87</accession>
<dbReference type="AlphaFoldDB" id="A0A8J4VQ87"/>
<sequence length="145" mass="16447">MLHLKHPKTSDFSLVAASRCLFKNKPSWINGKVPLQFSHIQKYTPRDSRVENYHTLWDDTHEERVIGLERETKAAVKSEEQNSRQDTAGAMPNALPQSSGWHGYMYLHLWRRPDARVIAAISEEEAKVCGANASVYFVMGVMSGC</sequence>
<protein>
    <submittedName>
        <fullName evidence="2">Uncharacterized protein</fullName>
    </submittedName>
</protein>
<proteinExistence type="predicted"/>
<dbReference type="Proteomes" id="UP000737018">
    <property type="component" value="Unassembled WGS sequence"/>
</dbReference>
<comment type="caution">
    <text evidence="2">The sequence shown here is derived from an EMBL/GenBank/DDBJ whole genome shotgun (WGS) entry which is preliminary data.</text>
</comment>
<gene>
    <name evidence="2" type="ORF">CMV_010170</name>
</gene>
<reference evidence="2" key="1">
    <citation type="submission" date="2020-03" db="EMBL/GenBank/DDBJ databases">
        <title>Castanea mollissima Vanexum genome sequencing.</title>
        <authorList>
            <person name="Staton M."/>
        </authorList>
    </citation>
    <scope>NUCLEOTIDE SEQUENCE</scope>
    <source>
        <tissue evidence="2">Leaf</tissue>
    </source>
</reference>
<evidence type="ECO:0000313" key="2">
    <source>
        <dbReference type="EMBL" id="KAF3965667.1"/>
    </source>
</evidence>
<feature type="region of interest" description="Disordered" evidence="1">
    <location>
        <begin position="75"/>
        <end position="95"/>
    </location>
</feature>
<organism evidence="2 3">
    <name type="scientific">Castanea mollissima</name>
    <name type="common">Chinese chestnut</name>
    <dbReference type="NCBI Taxonomy" id="60419"/>
    <lineage>
        <taxon>Eukaryota</taxon>
        <taxon>Viridiplantae</taxon>
        <taxon>Streptophyta</taxon>
        <taxon>Embryophyta</taxon>
        <taxon>Tracheophyta</taxon>
        <taxon>Spermatophyta</taxon>
        <taxon>Magnoliopsida</taxon>
        <taxon>eudicotyledons</taxon>
        <taxon>Gunneridae</taxon>
        <taxon>Pentapetalae</taxon>
        <taxon>rosids</taxon>
        <taxon>fabids</taxon>
        <taxon>Fagales</taxon>
        <taxon>Fagaceae</taxon>
        <taxon>Castanea</taxon>
    </lineage>
</organism>
<name>A0A8J4VQ87_9ROSI</name>